<dbReference type="RefSeq" id="WP_189923858.1">
    <property type="nucleotide sequence ID" value="NZ_BMSI01000008.1"/>
</dbReference>
<keyword evidence="3" id="KW-1185">Reference proteome</keyword>
<gene>
    <name evidence="2" type="ORF">Saso_36410</name>
</gene>
<evidence type="ECO:0000313" key="3">
    <source>
        <dbReference type="Proteomes" id="UP000649259"/>
    </source>
</evidence>
<accession>A0ABQ3S1J3</accession>
<feature type="compositionally biased region" description="Pro residues" evidence="1">
    <location>
        <begin position="69"/>
        <end position="94"/>
    </location>
</feature>
<dbReference type="Proteomes" id="UP000649259">
    <property type="component" value="Unassembled WGS sequence"/>
</dbReference>
<name>A0ABQ3S1J3_9ACTN</name>
<evidence type="ECO:0000313" key="2">
    <source>
        <dbReference type="EMBL" id="GHI61991.1"/>
    </source>
</evidence>
<feature type="region of interest" description="Disordered" evidence="1">
    <location>
        <begin position="67"/>
        <end position="104"/>
    </location>
</feature>
<evidence type="ECO:0008006" key="4">
    <source>
        <dbReference type="Google" id="ProtNLM"/>
    </source>
</evidence>
<comment type="caution">
    <text evidence="2">The sequence shown here is derived from an EMBL/GenBank/DDBJ whole genome shotgun (WGS) entry which is preliminary data.</text>
</comment>
<protein>
    <recommendedName>
        <fullName evidence="4">Secreted protein</fullName>
    </recommendedName>
</protein>
<reference evidence="3" key="1">
    <citation type="submission" date="2023-07" db="EMBL/GenBank/DDBJ databases">
        <title>Whole genome shotgun sequence of Streptomyces cacaoi subsp. asoensis NBRC 13813.</title>
        <authorList>
            <person name="Komaki H."/>
            <person name="Tamura T."/>
        </authorList>
    </citation>
    <scope>NUCLEOTIDE SEQUENCE [LARGE SCALE GENOMIC DNA]</scope>
    <source>
        <strain evidence="3">NBRC 13813</strain>
    </source>
</reference>
<organism evidence="2 3">
    <name type="scientific">Streptomyces asoensis</name>
    <dbReference type="NCBI Taxonomy" id="249586"/>
    <lineage>
        <taxon>Bacteria</taxon>
        <taxon>Bacillati</taxon>
        <taxon>Actinomycetota</taxon>
        <taxon>Actinomycetes</taxon>
        <taxon>Kitasatosporales</taxon>
        <taxon>Streptomycetaceae</taxon>
        <taxon>Streptomyces</taxon>
    </lineage>
</organism>
<dbReference type="EMBL" id="BNEB01000003">
    <property type="protein sequence ID" value="GHI61991.1"/>
    <property type="molecule type" value="Genomic_DNA"/>
</dbReference>
<evidence type="ECO:0000256" key="1">
    <source>
        <dbReference type="SAM" id="MobiDB-lite"/>
    </source>
</evidence>
<proteinExistence type="predicted"/>
<dbReference type="GeneID" id="91471508"/>
<sequence>MSPAARHPRSRTWPWALVLLLALLVAGPAAGLPAAPATTTAATTGTAEVTEYDVLGTSLRAAPCVHRPAAPPRPAPLPHPVPGAPAVRPGPAPSEPSYTPHVPRTVVLRC</sequence>